<dbReference type="RefSeq" id="YP_010781459.1">
    <property type="nucleotide sequence ID" value="NC_075039.1"/>
</dbReference>
<dbReference type="GeneID" id="80518024"/>
<reference evidence="1" key="2">
    <citation type="journal article" date="2018" name="Nat. Commun.">
        <title>Tailed giant Tupanvirus possesses the most complete translational apparatus of the known virosphere.</title>
        <authorList>
            <person name="Abrahao J."/>
            <person name="Silva L."/>
            <person name="Silva L.S."/>
            <person name="Khalil J.Y.B."/>
            <person name="Rodrigues R."/>
            <person name="Arantes T."/>
            <person name="Assis F."/>
            <person name="Boratto P."/>
            <person name="Andrade M."/>
            <person name="Kroon E.G."/>
            <person name="Ribeiro B."/>
            <person name="Bergier I."/>
            <person name="Seligmann H."/>
            <person name="Ghigo E."/>
            <person name="Colson P."/>
            <person name="Levasseur A."/>
            <person name="Kroemer G."/>
            <person name="Raoult D."/>
            <person name="La Scola B."/>
        </authorList>
    </citation>
    <scope>NUCLEOTIDE SEQUENCE [LARGE SCALE GENOMIC DNA]</scope>
    <source>
        <strain evidence="1">Soda lake</strain>
    </source>
</reference>
<reference evidence="1" key="1">
    <citation type="submission" date="2017-01" db="EMBL/GenBank/DDBJ databases">
        <authorList>
            <person name="Assis F.L."/>
            <person name="Abrahao J.S."/>
            <person name="Silva L."/>
            <person name="Khalil J.B."/>
            <person name="Rodrigues R."/>
            <person name="Silva L.S."/>
            <person name="Arantes T."/>
            <person name="Boratto P."/>
            <person name="Andrade M."/>
            <person name="Kroon E.G."/>
            <person name="Ribeiro B."/>
            <person name="Bergier I."/>
            <person name="Seligmann H."/>
            <person name="Ghigo E."/>
            <person name="Colson P."/>
            <person name="Levasseur A."/>
            <person name="Raoult D."/>
            <person name="Scola B.L."/>
        </authorList>
    </citation>
    <scope>NUCLEOTIDE SEQUENCE</scope>
    <source>
        <strain evidence="1">Soda lake</strain>
    </source>
</reference>
<proteinExistence type="predicted"/>
<dbReference type="EMBL" id="KY523104">
    <property type="protein sequence ID" value="QKU34810.1"/>
    <property type="molecule type" value="Genomic_DNA"/>
</dbReference>
<accession>A0A6N1NKI0</accession>
<protein>
    <submittedName>
        <fullName evidence="1">Uncharacterized protein</fullName>
    </submittedName>
</protein>
<sequence length="277" mass="32119">MPVNEKMLLYSLANTFNTTLGIDICDNTKAYIKSKAKAFSKLDVDEKLYYAKYSMQLAKSLTDYLEDISLFEINTDADSEIVHDFKLTWSDDNMAHVCMSHNSINIKDIIPEKLMKICKYKGNTNVCKYYIHEYKKLNDKGYKKIQNKTKYSELSEKTKNSTILEPVCNLVVNTLSKKRKCAANLYNHLFGESDRIVFKLYKNRFTMYDFGVELDDVESFRMKLNPGNEILITFNNETKFALTLQTNATDIKEHLSLKFHTNFTNIDELFAIHSSSV</sequence>
<name>A0A6N1NKI0_9VIRU</name>
<evidence type="ECO:0000313" key="1">
    <source>
        <dbReference type="EMBL" id="QKU34810.1"/>
    </source>
</evidence>
<organism evidence="1">
    <name type="scientific">Tupanvirus soda lake</name>
    <dbReference type="NCBI Taxonomy" id="2126985"/>
    <lineage>
        <taxon>Viruses</taxon>
        <taxon>Varidnaviria</taxon>
        <taxon>Bamfordvirae</taxon>
        <taxon>Nucleocytoviricota</taxon>
        <taxon>Megaviricetes</taxon>
        <taxon>Imitervirales</taxon>
        <taxon>Mimiviridae</taxon>
        <taxon>Megamimivirinae</taxon>
        <taxon>Tupanvirus</taxon>
        <taxon>Tupanvirus salinum</taxon>
    </lineage>
</organism>
<dbReference type="KEGG" id="vg:80518024"/>